<protein>
    <submittedName>
        <fullName evidence="1">Uncharacterized protein</fullName>
    </submittedName>
</protein>
<dbReference type="AlphaFoldDB" id="A0A0G4I5K3"/>
<name>A0A0G4I5K3_9ALVE</name>
<proteinExistence type="predicted"/>
<dbReference type="VEuPathDB" id="CryptoDB:Cvel_11194"/>
<evidence type="ECO:0000313" key="1">
    <source>
        <dbReference type="EMBL" id="CEM52278.1"/>
    </source>
</evidence>
<dbReference type="EMBL" id="CDMZ01005202">
    <property type="protein sequence ID" value="CEM52278.1"/>
    <property type="molecule type" value="Genomic_DNA"/>
</dbReference>
<organism evidence="1">
    <name type="scientific">Chromera velia CCMP2878</name>
    <dbReference type="NCBI Taxonomy" id="1169474"/>
    <lineage>
        <taxon>Eukaryota</taxon>
        <taxon>Sar</taxon>
        <taxon>Alveolata</taxon>
        <taxon>Colpodellida</taxon>
        <taxon>Chromeraceae</taxon>
        <taxon>Chromera</taxon>
    </lineage>
</organism>
<reference evidence="1" key="1">
    <citation type="submission" date="2014-11" db="EMBL/GenBank/DDBJ databases">
        <authorList>
            <person name="Otto D Thomas"/>
            <person name="Naeem Raeece"/>
        </authorList>
    </citation>
    <scope>NUCLEOTIDE SEQUENCE</scope>
</reference>
<sequence>MEEFLDANYDYLSWDEDCGGLWVYGFQQNILDNMPALLEFAGEKLKQLDLYGDYGSDDPQDWCPPDRLKVVFDNLTAKCPNLEMFTLEGEGGTAESAAELAKLGQFKVKTVHLSGMKLPSEVWSSVIEALPGTLIDVSFEGCNLSGDNDAALKGLAQKMAGNENLCFNVSRNPGVNLDAVLAPFGDAKTQFESLYTDHMGGYDVGALLKKGCKIMYLYMRSAVLPEQKGKLSAADAVKALQAIKDNPGAVTGFQFDCAAQDGCKPVLEWLDKNISALGAAGTNVYCCAIGGGVVDESRGMGAGVTKELVDAYSSKFLEWGNAEVYHDVSFETFPPVPKFEGLESTIPLLPLWIKPGTNKVVDLSGTASLNREMAAFSMEQLENLKNNAETICIVADACSSLLWQEIGPDGFVRQFPPEKTIYVIVTPTGHADPVMGGPATTVLNLAARSTSGRLPGGRLAFVERASWYGNPEGRIELLTQLAARQAPVMFFPDGEKTHAKIAKLMKAAKNMVETRAYFQYPIGEGAEETDILGGLDGFGALLEEAGEEGKKPFDPGFAVPFPDLGSVGFYPPRPKRVVGFGPAGRALGTQVAKQAGVEFREGKGMEMAEDSFLHTERFYFIDGCQEPKNAYNMICQVRETAWCEPVVGGLILSDDPAQWWKAAPLMHILIENSDFIFFLTQSDAKGNQTVLDALAAIASSPGSMRNLGTHLVCFPRMHFGFLSDRKKVLFSWDGHDFSLTSAKNLLGSVSYGRRMQGVEKKHYTRGGKCVSIPLPNMVVPGGTKTNNKGAAIVHMLNGCCAVLKKMVEHLEFEKKDEMMKLYGMTDDWEFTDSEANVRDLLSEYEQYDAYETDMNEPVEEELPVEE</sequence>
<accession>A0A0G4I5K3</accession>
<gene>
    <name evidence="1" type="ORF">Cvel_11194</name>
</gene>